<keyword evidence="1" id="KW-0812">Transmembrane</keyword>
<reference evidence="2" key="1">
    <citation type="submission" date="2019-08" db="EMBL/GenBank/DDBJ databases">
        <authorList>
            <person name="Kucharzyk K."/>
            <person name="Murdoch R.W."/>
            <person name="Higgins S."/>
            <person name="Loffler F."/>
        </authorList>
    </citation>
    <scope>NUCLEOTIDE SEQUENCE</scope>
</reference>
<gene>
    <name evidence="2" type="ORF">SDC9_23694</name>
</gene>
<dbReference type="EMBL" id="VSSQ01000110">
    <property type="protein sequence ID" value="MPL77834.1"/>
    <property type="molecule type" value="Genomic_DNA"/>
</dbReference>
<dbReference type="AlphaFoldDB" id="A0A644UFW4"/>
<organism evidence="2">
    <name type="scientific">bioreactor metagenome</name>
    <dbReference type="NCBI Taxonomy" id="1076179"/>
    <lineage>
        <taxon>unclassified sequences</taxon>
        <taxon>metagenomes</taxon>
        <taxon>ecological metagenomes</taxon>
    </lineage>
</organism>
<feature type="transmembrane region" description="Helical" evidence="1">
    <location>
        <begin position="12"/>
        <end position="34"/>
    </location>
</feature>
<accession>A0A644UFW4</accession>
<protein>
    <submittedName>
        <fullName evidence="2">Uncharacterized protein</fullName>
    </submittedName>
</protein>
<evidence type="ECO:0000256" key="1">
    <source>
        <dbReference type="SAM" id="Phobius"/>
    </source>
</evidence>
<name>A0A644UFW4_9ZZZZ</name>
<keyword evidence="1" id="KW-1133">Transmembrane helix</keyword>
<sequence>MEMMRNESLQAPYFWILQAFAFLVIIVEMFHGAYHNLTLFLGKRPP</sequence>
<keyword evidence="1" id="KW-0472">Membrane</keyword>
<proteinExistence type="predicted"/>
<comment type="caution">
    <text evidence="2">The sequence shown here is derived from an EMBL/GenBank/DDBJ whole genome shotgun (WGS) entry which is preliminary data.</text>
</comment>
<evidence type="ECO:0000313" key="2">
    <source>
        <dbReference type="EMBL" id="MPL77834.1"/>
    </source>
</evidence>